<sequence>MILPTERVISLEILNVFVPEKTSFEPPKPYIKWTGLYPFDALEDNVTLFTFTVNWPAFGE</sequence>
<protein>
    <submittedName>
        <fullName evidence="1">Uncharacterized protein</fullName>
    </submittedName>
</protein>
<keyword evidence="2" id="KW-1185">Reference proteome</keyword>
<reference evidence="1 2" key="1">
    <citation type="submission" date="2019-07" db="EMBL/GenBank/DDBJ databases">
        <title>Genome sequencing of KACC 19320.</title>
        <authorList>
            <person name="Heo J."/>
            <person name="Kim S.-J."/>
            <person name="Kim J.-S."/>
            <person name="Hong S.-B."/>
            <person name="Kwon S.-W."/>
        </authorList>
    </citation>
    <scope>NUCLEOTIDE SEQUENCE [LARGE SCALE GENOMIC DNA]</scope>
    <source>
        <strain evidence="1 2">KACC 19320</strain>
    </source>
</reference>
<dbReference type="OrthoDB" id="9010674at2"/>
<dbReference type="EMBL" id="CP041356">
    <property type="protein sequence ID" value="QDK71832.1"/>
    <property type="molecule type" value="Genomic_DNA"/>
</dbReference>
<gene>
    <name evidence="1" type="ORF">FLP15_12445</name>
</gene>
<dbReference type="AlphaFoldDB" id="A0A514ZB78"/>
<dbReference type="KEGG" id="lack:FLP15_12445"/>
<dbReference type="Proteomes" id="UP000315128">
    <property type="component" value="Chromosome"/>
</dbReference>
<name>A0A514ZB78_9LACT</name>
<evidence type="ECO:0000313" key="2">
    <source>
        <dbReference type="Proteomes" id="UP000315128"/>
    </source>
</evidence>
<evidence type="ECO:0000313" key="1">
    <source>
        <dbReference type="EMBL" id="QDK71832.1"/>
    </source>
</evidence>
<accession>A0A514ZB78</accession>
<organism evidence="1 2">
    <name type="scientific">Lactococcus protaetiae</name>
    <dbReference type="NCBI Taxonomy" id="2592653"/>
    <lineage>
        <taxon>Bacteria</taxon>
        <taxon>Bacillati</taxon>
        <taxon>Bacillota</taxon>
        <taxon>Bacilli</taxon>
        <taxon>Lactobacillales</taxon>
        <taxon>Streptococcaceae</taxon>
        <taxon>Lactococcus</taxon>
    </lineage>
</organism>
<proteinExistence type="predicted"/>